<dbReference type="Pfam" id="PF00275">
    <property type="entry name" value="EPSP_synthase"/>
    <property type="match status" value="1"/>
</dbReference>
<dbReference type="GO" id="GO:0009423">
    <property type="term" value="P:chorismate biosynthetic process"/>
    <property type="evidence" value="ECO:0007669"/>
    <property type="project" value="UniProtKB-UniRule"/>
</dbReference>
<dbReference type="GO" id="GO:0009073">
    <property type="term" value="P:aromatic amino acid family biosynthetic process"/>
    <property type="evidence" value="ECO:0007669"/>
    <property type="project" value="UniProtKB-KW"/>
</dbReference>
<comment type="subcellular location">
    <subcellularLocation>
        <location evidence="9">Cytoplasm</location>
    </subcellularLocation>
</comment>
<evidence type="ECO:0000256" key="1">
    <source>
        <dbReference type="ARBA" id="ARBA00002174"/>
    </source>
</evidence>
<dbReference type="FunFam" id="3.65.10.10:FF:000006">
    <property type="entry name" value="3-phosphoshikimate 1-carboxyvinyltransferase"/>
    <property type="match status" value="1"/>
</dbReference>
<dbReference type="FunFam" id="3.65.10.10:FF:000005">
    <property type="entry name" value="3-phosphoshikimate 1-carboxyvinyltransferase"/>
    <property type="match status" value="1"/>
</dbReference>
<dbReference type="InterPro" id="IPR001986">
    <property type="entry name" value="Enolpyruvate_Tfrase_dom"/>
</dbReference>
<evidence type="ECO:0000256" key="5">
    <source>
        <dbReference type="ARBA" id="ARBA00022605"/>
    </source>
</evidence>
<comment type="caution">
    <text evidence="9">Lacks conserved residue(s) required for the propagation of feature annotation.</text>
</comment>
<feature type="binding site" evidence="9">
    <location>
        <position position="315"/>
    </location>
    <ligand>
        <name>3-phosphoshikimate</name>
        <dbReference type="ChEBI" id="CHEBI:145989"/>
    </ligand>
</feature>
<dbReference type="AlphaFoldDB" id="A0A1Z5HUM8"/>
<evidence type="ECO:0000259" key="10">
    <source>
        <dbReference type="Pfam" id="PF00275"/>
    </source>
</evidence>
<evidence type="ECO:0000313" key="11">
    <source>
        <dbReference type="EMBL" id="GAW93224.1"/>
    </source>
</evidence>
<feature type="binding site" evidence="9">
    <location>
        <position position="388"/>
    </location>
    <ligand>
        <name>phosphoenolpyruvate</name>
        <dbReference type="ChEBI" id="CHEBI:58702"/>
    </ligand>
</feature>
<proteinExistence type="inferred from homology"/>
<accession>A0A1Z5HUM8</accession>
<evidence type="ECO:0000256" key="3">
    <source>
        <dbReference type="ARBA" id="ARBA00009948"/>
    </source>
</evidence>
<feature type="binding site" evidence="9">
    <location>
        <position position="21"/>
    </location>
    <ligand>
        <name>3-phosphoshikimate</name>
        <dbReference type="ChEBI" id="CHEBI:145989"/>
    </ligand>
</feature>
<feature type="domain" description="Enolpyruvate transferase" evidence="10">
    <location>
        <begin position="6"/>
        <end position="423"/>
    </location>
</feature>
<feature type="binding site" evidence="9">
    <location>
        <position position="167"/>
    </location>
    <ligand>
        <name>3-phosphoshikimate</name>
        <dbReference type="ChEBI" id="CHEBI:145989"/>
    </ligand>
</feature>
<evidence type="ECO:0000313" key="12">
    <source>
        <dbReference type="Proteomes" id="UP000197032"/>
    </source>
</evidence>
<dbReference type="PANTHER" id="PTHR21090">
    <property type="entry name" value="AROM/DEHYDROQUINATE SYNTHASE"/>
    <property type="match status" value="1"/>
</dbReference>
<comment type="subunit">
    <text evidence="9">Monomer.</text>
</comment>
<evidence type="ECO:0000256" key="2">
    <source>
        <dbReference type="ARBA" id="ARBA00004811"/>
    </source>
</evidence>
<evidence type="ECO:0000256" key="8">
    <source>
        <dbReference type="ARBA" id="ARBA00044633"/>
    </source>
</evidence>
<dbReference type="InterPro" id="IPR006264">
    <property type="entry name" value="EPSP_synthase"/>
</dbReference>
<organism evidence="11 12">
    <name type="scientific">Calderihabitans maritimus</name>
    <dbReference type="NCBI Taxonomy" id="1246530"/>
    <lineage>
        <taxon>Bacteria</taxon>
        <taxon>Bacillati</taxon>
        <taxon>Bacillota</taxon>
        <taxon>Clostridia</taxon>
        <taxon>Neomoorellales</taxon>
        <taxon>Calderihabitantaceae</taxon>
        <taxon>Calderihabitans</taxon>
    </lineage>
</organism>
<feature type="binding site" evidence="9">
    <location>
        <position position="26"/>
    </location>
    <ligand>
        <name>3-phosphoshikimate</name>
        <dbReference type="ChEBI" id="CHEBI:145989"/>
    </ligand>
</feature>
<dbReference type="NCBIfam" id="TIGR01356">
    <property type="entry name" value="aroA"/>
    <property type="match status" value="1"/>
</dbReference>
<dbReference type="RefSeq" id="WP_088554409.1">
    <property type="nucleotide sequence ID" value="NZ_BDGJ01000125.1"/>
</dbReference>
<dbReference type="Proteomes" id="UP000197032">
    <property type="component" value="Unassembled WGS sequence"/>
</dbReference>
<dbReference type="GO" id="GO:0005737">
    <property type="term" value="C:cytoplasm"/>
    <property type="evidence" value="ECO:0007669"/>
    <property type="project" value="UniProtKB-SubCell"/>
</dbReference>
<dbReference type="InterPro" id="IPR023193">
    <property type="entry name" value="EPSP_synthase_CS"/>
</dbReference>
<comment type="pathway">
    <text evidence="2 9">Metabolic intermediate biosynthesis; chorismate biosynthesis; chorismate from D-erythrose 4-phosphate and phosphoenolpyruvate: step 6/7.</text>
</comment>
<keyword evidence="6 9" id="KW-0808">Transferase</keyword>
<protein>
    <recommendedName>
        <fullName evidence="9">3-phosphoshikimate 1-carboxyvinyltransferase</fullName>
        <ecNumber evidence="9">2.5.1.19</ecNumber>
    </recommendedName>
    <alternativeName>
        <fullName evidence="9">5-enolpyruvylshikimate-3-phosphate synthase</fullName>
        <shortName evidence="9">EPSP synthase</shortName>
        <shortName evidence="9">EPSPS</shortName>
    </alternativeName>
</protein>
<dbReference type="UniPathway" id="UPA00053">
    <property type="reaction ID" value="UER00089"/>
</dbReference>
<dbReference type="OrthoDB" id="9809920at2"/>
<feature type="binding site" evidence="9">
    <location>
        <position position="21"/>
    </location>
    <ligand>
        <name>phosphoenolpyruvate</name>
        <dbReference type="ChEBI" id="CHEBI:58702"/>
    </ligand>
</feature>
<dbReference type="HAMAP" id="MF_00210">
    <property type="entry name" value="EPSP_synth"/>
    <property type="match status" value="1"/>
</dbReference>
<reference evidence="12" key="1">
    <citation type="journal article" date="2017" name="Appl. Environ. Microbiol.">
        <title>Genomic Analysis of Calderihabitans maritimus KKC1, a Thermophilic, Hydrogenogenic, Carboxydotrophic Bacterium Isolated from Marine Sediment.</title>
        <authorList>
            <person name="Omae K."/>
            <person name="Yoneda Y."/>
            <person name="Fukuyama Y."/>
            <person name="Yoshida T."/>
            <person name="Sako Y."/>
        </authorList>
    </citation>
    <scope>NUCLEOTIDE SEQUENCE [LARGE SCALE GENOMIC DNA]</scope>
    <source>
        <strain evidence="12">KKC1</strain>
    </source>
</reference>
<dbReference type="PROSITE" id="PS00104">
    <property type="entry name" value="EPSP_SYNTHASE_1"/>
    <property type="match status" value="1"/>
</dbReference>
<comment type="function">
    <text evidence="1 9">Catalyzes the transfer of the enolpyruvyl moiety of phosphoenolpyruvate (PEP) to the 5-hydroxyl of shikimate-3-phosphate (S3P) to produce enolpyruvyl shikimate-3-phosphate and inorganic phosphate.</text>
</comment>
<keyword evidence="7 9" id="KW-0057">Aromatic amino acid biosynthesis</keyword>
<dbReference type="GO" id="GO:0003866">
    <property type="term" value="F:3-phosphoshikimate 1-carboxyvinyltransferase activity"/>
    <property type="evidence" value="ECO:0007669"/>
    <property type="project" value="UniProtKB-UniRule"/>
</dbReference>
<keyword evidence="5 9" id="KW-0028">Amino-acid biosynthesis</keyword>
<comment type="caution">
    <text evidence="11">The sequence shown here is derived from an EMBL/GenBank/DDBJ whole genome shotgun (WGS) entry which is preliminary data.</text>
</comment>
<dbReference type="CDD" id="cd01556">
    <property type="entry name" value="EPSP_synthase"/>
    <property type="match status" value="1"/>
</dbReference>
<dbReference type="EC" id="2.5.1.19" evidence="9"/>
<evidence type="ECO:0000256" key="4">
    <source>
        <dbReference type="ARBA" id="ARBA00022490"/>
    </source>
</evidence>
<feature type="binding site" evidence="9">
    <location>
        <position position="342"/>
    </location>
    <ligand>
        <name>3-phosphoshikimate</name>
        <dbReference type="ChEBI" id="CHEBI:145989"/>
    </ligand>
</feature>
<dbReference type="InterPro" id="IPR013792">
    <property type="entry name" value="RNA3'P_cycl/enolpyr_Trfase_a/b"/>
</dbReference>
<feature type="binding site" evidence="9">
    <location>
        <position position="122"/>
    </location>
    <ligand>
        <name>phosphoenolpyruvate</name>
        <dbReference type="ChEBI" id="CHEBI:58702"/>
    </ligand>
</feature>
<dbReference type="PANTHER" id="PTHR21090:SF5">
    <property type="entry name" value="PENTAFUNCTIONAL AROM POLYPEPTIDE"/>
    <property type="match status" value="1"/>
</dbReference>
<feature type="binding site" evidence="9">
    <location>
        <position position="22"/>
    </location>
    <ligand>
        <name>3-phosphoshikimate</name>
        <dbReference type="ChEBI" id="CHEBI:145989"/>
    </ligand>
</feature>
<dbReference type="Gene3D" id="3.65.10.10">
    <property type="entry name" value="Enolpyruvate transferase domain"/>
    <property type="match status" value="2"/>
</dbReference>
<evidence type="ECO:0000256" key="6">
    <source>
        <dbReference type="ARBA" id="ARBA00022679"/>
    </source>
</evidence>
<feature type="binding site" evidence="9">
    <location>
        <position position="169"/>
    </location>
    <ligand>
        <name>phosphoenolpyruvate</name>
        <dbReference type="ChEBI" id="CHEBI:58702"/>
    </ligand>
</feature>
<feature type="binding site" evidence="9">
    <location>
        <position position="169"/>
    </location>
    <ligand>
        <name>3-phosphoshikimate</name>
        <dbReference type="ChEBI" id="CHEBI:145989"/>
    </ligand>
</feature>
<comment type="similarity">
    <text evidence="3 9">Belongs to the EPSP synthase family.</text>
</comment>
<dbReference type="PROSITE" id="PS00885">
    <property type="entry name" value="EPSP_SYNTHASE_2"/>
    <property type="match status" value="1"/>
</dbReference>
<gene>
    <name evidence="9" type="primary">aroA</name>
    <name evidence="11" type="ORF">KKC1_23630</name>
</gene>
<dbReference type="InterPro" id="IPR036968">
    <property type="entry name" value="Enolpyruvate_Tfrase_sf"/>
</dbReference>
<feature type="active site" description="Proton acceptor" evidence="9">
    <location>
        <position position="315"/>
    </location>
</feature>
<feature type="binding site" evidence="9">
    <location>
        <position position="94"/>
    </location>
    <ligand>
        <name>phosphoenolpyruvate</name>
        <dbReference type="ChEBI" id="CHEBI:58702"/>
    </ligand>
</feature>
<dbReference type="EMBL" id="BDGJ01000125">
    <property type="protein sequence ID" value="GAW93224.1"/>
    <property type="molecule type" value="Genomic_DNA"/>
</dbReference>
<comment type="catalytic activity">
    <reaction evidence="8">
        <text>3-phosphoshikimate + phosphoenolpyruvate = 5-O-(1-carboxyvinyl)-3-phosphoshikimate + phosphate</text>
        <dbReference type="Rhea" id="RHEA:21256"/>
        <dbReference type="ChEBI" id="CHEBI:43474"/>
        <dbReference type="ChEBI" id="CHEBI:57701"/>
        <dbReference type="ChEBI" id="CHEBI:58702"/>
        <dbReference type="ChEBI" id="CHEBI:145989"/>
        <dbReference type="EC" id="2.5.1.19"/>
    </reaction>
    <physiologicalReaction direction="left-to-right" evidence="8">
        <dbReference type="Rhea" id="RHEA:21257"/>
    </physiologicalReaction>
</comment>
<feature type="binding site" evidence="9">
    <location>
        <position position="346"/>
    </location>
    <ligand>
        <name>phosphoenolpyruvate</name>
        <dbReference type="ChEBI" id="CHEBI:58702"/>
    </ligand>
</feature>
<name>A0A1Z5HUM8_9FIRM</name>
<evidence type="ECO:0000256" key="7">
    <source>
        <dbReference type="ARBA" id="ARBA00023141"/>
    </source>
</evidence>
<evidence type="ECO:0000256" key="9">
    <source>
        <dbReference type="HAMAP-Rule" id="MF_00210"/>
    </source>
</evidence>
<sequence length="430" mass="45824">MELQVKPSGSLKGEIRVPGDKSISHRAVMLGALASGTTEIEGFLRADDCFRTVNCMRALGVQIEEGDRKNLIVRGAGLEGLVEPVQVLEAGNSGTTMRLLLGILAGQPVYSVITGDESLRRRPMDRVSIPLREMGARIFGRRQASLAPLTVVGGSLRPITYHSPVASAQVKSAILLAGLFSEGITTVVEPAKSRDHTERMLRAFGARLEEAGLRVSVQGRPRLFGQKVVVPGDISSAAFFLVAGSIVPGSEILLRHVGLNPTRTGILDALSAMGAKIQVLETGETAGELYGDLLVSYSYLKGTTIQGDLIPRLIDEIPVLAVAAAVAQGRTVIKDAAELKVKESNRIRAMVTELGKMGVQIEELPDGMVIEGGRPLQGTILDSYGDHRIAMSLAVAGLVARGETIIKGAESIKISFPDFPRVLKQLQSAR</sequence>
<keyword evidence="4 9" id="KW-0963">Cytoplasm</keyword>
<dbReference type="SUPFAM" id="SSF55205">
    <property type="entry name" value="EPT/RTPC-like"/>
    <property type="match status" value="1"/>
</dbReference>
<dbReference type="GO" id="GO:0008652">
    <property type="term" value="P:amino acid biosynthetic process"/>
    <property type="evidence" value="ECO:0007669"/>
    <property type="project" value="UniProtKB-KW"/>
</dbReference>
<keyword evidence="12" id="KW-1185">Reference proteome</keyword>
<dbReference type="PIRSF" id="PIRSF000505">
    <property type="entry name" value="EPSPS"/>
    <property type="match status" value="1"/>
</dbReference>